<dbReference type="Gene3D" id="3.40.47.10">
    <property type="match status" value="1"/>
</dbReference>
<organism evidence="3 4">
    <name type="scientific">Pseudomonas fungipugnans</name>
    <dbReference type="NCBI Taxonomy" id="3024217"/>
    <lineage>
        <taxon>Bacteria</taxon>
        <taxon>Pseudomonadati</taxon>
        <taxon>Pseudomonadota</taxon>
        <taxon>Gammaproteobacteria</taxon>
        <taxon>Pseudomonadales</taxon>
        <taxon>Pseudomonadaceae</taxon>
        <taxon>Pseudomonas</taxon>
    </lineage>
</organism>
<sequence length="415" mass="43375">MNDIYVVGVGMTPFGRLLERSVYDMVDEAVGLALKDAGATTADVGSVYYSTMTNGLLQGQTGIPGPIAMRRIGIEGVPVFSVENACASGSSAFNLATLALRAGQCDIALAVGAEKMNVPDKSKMFAVFDGGWDVSTVEQNKHTLLAMGEGIVPPPGTVSERPYSVFMDVYAAICRNHMLRYGTTQRQIAAVAAKNHQHSVHNPLSQFQQAFSIDEVLASPPICYPLTTLMCSPISDGAAAVVLCNAEGLKRLKNAGERAVRVLASVVQTGSNRGLDEPEKIVAHLAAKKAYAQAGIDPADVDVAEVHDASAIGEILNAESLMLVPFGEGGPAAERGDFTVGGRMPINPSGGLESKGHPIGATGLGQIHELVTQLRGEAGKRQVEGARIAIQENGGGLFGIEEAVVAVNILANKNS</sequence>
<dbReference type="PIRSF" id="PIRSF000429">
    <property type="entry name" value="Ac-CoA_Ac_transf"/>
    <property type="match status" value="1"/>
</dbReference>
<evidence type="ECO:0000313" key="4">
    <source>
        <dbReference type="Proteomes" id="UP001159100"/>
    </source>
</evidence>
<dbReference type="InterPro" id="IPR016039">
    <property type="entry name" value="Thiolase-like"/>
</dbReference>
<dbReference type="Proteomes" id="UP001159100">
    <property type="component" value="Unassembled WGS sequence"/>
</dbReference>
<dbReference type="PANTHER" id="PTHR42870:SF1">
    <property type="entry name" value="NON-SPECIFIC LIPID-TRANSFER PROTEIN-LIKE 2"/>
    <property type="match status" value="1"/>
</dbReference>
<accession>A0ABT6QHN5</accession>
<dbReference type="InterPro" id="IPR002155">
    <property type="entry name" value="Thiolase"/>
</dbReference>
<dbReference type="InterPro" id="IPR055140">
    <property type="entry name" value="Thiolase_C_2"/>
</dbReference>
<name>A0ABT6QHN5_9PSED</name>
<dbReference type="EMBL" id="JARBWL010000001">
    <property type="protein sequence ID" value="MDI2590393.1"/>
    <property type="molecule type" value="Genomic_DNA"/>
</dbReference>
<gene>
    <name evidence="3" type="ORF">POF45_02970</name>
</gene>
<dbReference type="SUPFAM" id="SSF53901">
    <property type="entry name" value="Thiolase-like"/>
    <property type="match status" value="2"/>
</dbReference>
<proteinExistence type="predicted"/>
<dbReference type="PANTHER" id="PTHR42870">
    <property type="entry name" value="ACETYL-COA C-ACETYLTRANSFERASE"/>
    <property type="match status" value="1"/>
</dbReference>
<evidence type="ECO:0000259" key="1">
    <source>
        <dbReference type="Pfam" id="PF00108"/>
    </source>
</evidence>
<dbReference type="RefSeq" id="WP_259502791.1">
    <property type="nucleotide sequence ID" value="NZ_JARBWL010000001.1"/>
</dbReference>
<dbReference type="InterPro" id="IPR020616">
    <property type="entry name" value="Thiolase_N"/>
</dbReference>
<protein>
    <submittedName>
        <fullName evidence="3">Thiolase family protein</fullName>
    </submittedName>
</protein>
<dbReference type="Pfam" id="PF22691">
    <property type="entry name" value="Thiolase_C_1"/>
    <property type="match status" value="1"/>
</dbReference>
<keyword evidence="4" id="KW-1185">Reference proteome</keyword>
<feature type="domain" description="Thiolase N-terminal" evidence="1">
    <location>
        <begin position="4"/>
        <end position="246"/>
    </location>
</feature>
<dbReference type="Pfam" id="PF00108">
    <property type="entry name" value="Thiolase_N"/>
    <property type="match status" value="1"/>
</dbReference>
<evidence type="ECO:0000259" key="2">
    <source>
        <dbReference type="Pfam" id="PF22691"/>
    </source>
</evidence>
<evidence type="ECO:0000313" key="3">
    <source>
        <dbReference type="EMBL" id="MDI2590393.1"/>
    </source>
</evidence>
<reference evidence="3 4" key="1">
    <citation type="submission" date="2023-02" db="EMBL/GenBank/DDBJ databases">
        <title>Pseudomonas chrutzelriedensis sp. nov., a potently antifungal strain isolated from moss.</title>
        <authorList>
            <person name="Schnyder A."/>
            <person name="Kalawong R."/>
            <person name="Eberl L."/>
            <person name="Agnoli K."/>
        </authorList>
    </citation>
    <scope>NUCLEOTIDE SEQUENCE [LARGE SCALE GENOMIC DNA]</scope>
    <source>
        <strain evidence="3 4">681</strain>
    </source>
</reference>
<feature type="domain" description="Thiolase C-terminal" evidence="2">
    <location>
        <begin position="283"/>
        <end position="403"/>
    </location>
</feature>
<dbReference type="CDD" id="cd00829">
    <property type="entry name" value="SCP-x_thiolase"/>
    <property type="match status" value="1"/>
</dbReference>
<comment type="caution">
    <text evidence="3">The sequence shown here is derived from an EMBL/GenBank/DDBJ whole genome shotgun (WGS) entry which is preliminary data.</text>
</comment>